<name>A0A7W7FJG9_9MICO</name>
<dbReference type="RefSeq" id="WP_184217884.1">
    <property type="nucleotide sequence ID" value="NZ_JACHMD010000001.1"/>
</dbReference>
<accession>A0A7W7FJG9</accession>
<dbReference type="Proteomes" id="UP000573729">
    <property type="component" value="Unassembled WGS sequence"/>
</dbReference>
<proteinExistence type="predicted"/>
<evidence type="ECO:0000256" key="1">
    <source>
        <dbReference type="SAM" id="Phobius"/>
    </source>
</evidence>
<dbReference type="AlphaFoldDB" id="A0A7W7FJG9"/>
<protein>
    <submittedName>
        <fullName evidence="2">Putative membrane protein</fullName>
    </submittedName>
</protein>
<keyword evidence="1" id="KW-0472">Membrane</keyword>
<feature type="transmembrane region" description="Helical" evidence="1">
    <location>
        <begin position="48"/>
        <end position="67"/>
    </location>
</feature>
<evidence type="ECO:0000313" key="2">
    <source>
        <dbReference type="EMBL" id="MBB4667430.1"/>
    </source>
</evidence>
<evidence type="ECO:0000313" key="3">
    <source>
        <dbReference type="Proteomes" id="UP000573729"/>
    </source>
</evidence>
<dbReference type="EMBL" id="JACHMD010000001">
    <property type="protein sequence ID" value="MBB4667430.1"/>
    <property type="molecule type" value="Genomic_DNA"/>
</dbReference>
<feature type="transmembrane region" description="Helical" evidence="1">
    <location>
        <begin position="12"/>
        <end position="36"/>
    </location>
</feature>
<sequence length="78" mass="8380">MQSAQRTESRWSMGEIVGAVVAGVALIVFLLSAVAYGRTYGLDQGASFFGLLVSFATVTTGVGWHVAAREARFRRNRG</sequence>
<keyword evidence="1" id="KW-0812">Transmembrane</keyword>
<gene>
    <name evidence="2" type="ORF">BKA24_002139</name>
</gene>
<reference evidence="2 3" key="1">
    <citation type="submission" date="2020-08" db="EMBL/GenBank/DDBJ databases">
        <title>Sequencing the genomes of 1000 actinobacteria strains.</title>
        <authorList>
            <person name="Klenk H.-P."/>
        </authorList>
    </citation>
    <scope>NUCLEOTIDE SEQUENCE [LARGE SCALE GENOMIC DNA]</scope>
    <source>
        <strain evidence="2 3">DSM 24947</strain>
    </source>
</reference>
<keyword evidence="3" id="KW-1185">Reference proteome</keyword>
<keyword evidence="1" id="KW-1133">Transmembrane helix</keyword>
<comment type="caution">
    <text evidence="2">The sequence shown here is derived from an EMBL/GenBank/DDBJ whole genome shotgun (WGS) entry which is preliminary data.</text>
</comment>
<organism evidence="2 3">
    <name type="scientific">Microbacterium marinum</name>
    <dbReference type="NCBI Taxonomy" id="421115"/>
    <lineage>
        <taxon>Bacteria</taxon>
        <taxon>Bacillati</taxon>
        <taxon>Actinomycetota</taxon>
        <taxon>Actinomycetes</taxon>
        <taxon>Micrococcales</taxon>
        <taxon>Microbacteriaceae</taxon>
        <taxon>Microbacterium</taxon>
    </lineage>
</organism>